<protein>
    <submittedName>
        <fullName evidence="1">Uncharacterized protein</fullName>
    </submittedName>
</protein>
<evidence type="ECO:0000313" key="1">
    <source>
        <dbReference type="EMBL" id="CDN50601.1"/>
    </source>
</evidence>
<name>A0A068SXQ4_NEOGA</name>
<accession>A0A068SXQ4</accession>
<dbReference type="AlphaFoldDB" id="A0A068SXQ4"/>
<dbReference type="GeneID" id="51989860"/>
<reference evidence="2" key="1">
    <citation type="journal article" date="2014" name="BMC Genomics">
        <title>Genome sequencing of two Neorhizobium galegae strains reveals a noeT gene responsible for the unusual acetylation of the nodulation factors.</title>
        <authorList>
            <person name="Osterman J."/>
            <person name="Marsh J."/>
            <person name="Laine P.K."/>
            <person name="Zeng Z."/>
            <person name="Alatalo E."/>
            <person name="Sullivan J.T."/>
            <person name="Young J.P."/>
            <person name="Thomas-Oates J."/>
            <person name="Paulin L."/>
            <person name="Lindstrom K."/>
        </authorList>
    </citation>
    <scope>NUCLEOTIDE SEQUENCE [LARGE SCALE GENOMIC DNA]</scope>
    <source>
        <strain evidence="2">HAMBI 540</strain>
    </source>
</reference>
<evidence type="ECO:0000313" key="2">
    <source>
        <dbReference type="Proteomes" id="UP000028181"/>
    </source>
</evidence>
<dbReference type="HOGENOM" id="CLU_198352_1_0_5"/>
<gene>
    <name evidence="1" type="ORF">RG540_CH44600</name>
</gene>
<dbReference type="EMBL" id="HG938353">
    <property type="protein sequence ID" value="CDN50601.1"/>
    <property type="molecule type" value="Genomic_DNA"/>
</dbReference>
<dbReference type="Proteomes" id="UP000028181">
    <property type="component" value="Chromosome I"/>
</dbReference>
<dbReference type="PATRIC" id="fig|1028800.3.peg.4521"/>
<dbReference type="RefSeq" id="WP_167551683.1">
    <property type="nucleotide sequence ID" value="NZ_HG938353.1"/>
</dbReference>
<dbReference type="eggNOG" id="ENOG5032G9T">
    <property type="taxonomic scope" value="Bacteria"/>
</dbReference>
<sequence>MSAQKKTRGSAIGRAFAVMSAAISVSAAVENHRRPSNVDLTTLGIDPKAFDRLG</sequence>
<organism evidence="1 2">
    <name type="scientific">Neorhizobium galegae bv. orientalis str. HAMBI 540</name>
    <dbReference type="NCBI Taxonomy" id="1028800"/>
    <lineage>
        <taxon>Bacteria</taxon>
        <taxon>Pseudomonadati</taxon>
        <taxon>Pseudomonadota</taxon>
        <taxon>Alphaproteobacteria</taxon>
        <taxon>Hyphomicrobiales</taxon>
        <taxon>Rhizobiaceae</taxon>
        <taxon>Rhizobium/Agrobacterium group</taxon>
        <taxon>Neorhizobium</taxon>
    </lineage>
</organism>
<proteinExistence type="predicted"/>
<dbReference type="KEGG" id="ngg:RG540_CH44600"/>
<keyword evidence="2" id="KW-1185">Reference proteome</keyword>